<proteinExistence type="inferred from homology"/>
<evidence type="ECO:0000256" key="2">
    <source>
        <dbReference type="ARBA" id="ARBA00005887"/>
    </source>
</evidence>
<feature type="transmembrane region" description="Helical" evidence="9">
    <location>
        <begin position="302"/>
        <end position="320"/>
    </location>
</feature>
<dbReference type="InterPro" id="IPR001905">
    <property type="entry name" value="Ammonium_transpt"/>
</dbReference>
<evidence type="ECO:0000256" key="7">
    <source>
        <dbReference type="ARBA" id="ARBA00023136"/>
    </source>
</evidence>
<dbReference type="SUPFAM" id="SSF111352">
    <property type="entry name" value="Ammonium transporter"/>
    <property type="match status" value="1"/>
</dbReference>
<evidence type="ECO:0000256" key="6">
    <source>
        <dbReference type="ARBA" id="ARBA00022989"/>
    </source>
</evidence>
<feature type="transmembrane region" description="Helical" evidence="9">
    <location>
        <begin position="265"/>
        <end position="290"/>
    </location>
</feature>
<comment type="similarity">
    <text evidence="2">Belongs to the ammonia transporter channel (TC 1.A.11.2) family.</text>
</comment>
<dbReference type="Gene3D" id="1.10.3430.10">
    <property type="entry name" value="Ammonium transporter AmtB like domains"/>
    <property type="match status" value="1"/>
</dbReference>
<feature type="transmembrane region" description="Helical" evidence="9">
    <location>
        <begin position="52"/>
        <end position="72"/>
    </location>
</feature>
<feature type="transmembrane region" description="Helical" evidence="9">
    <location>
        <begin position="203"/>
        <end position="226"/>
    </location>
</feature>
<dbReference type="FunFam" id="1.10.3430.10:FF:000007">
    <property type="entry name" value="Ammonium transporter"/>
    <property type="match status" value="1"/>
</dbReference>
<dbReference type="PANTHER" id="PTHR43029:SF10">
    <property type="entry name" value="AMMONIUM TRANSPORTER MEP2"/>
    <property type="match status" value="1"/>
</dbReference>
<dbReference type="NCBIfam" id="TIGR00836">
    <property type="entry name" value="amt"/>
    <property type="match status" value="1"/>
</dbReference>
<keyword evidence="5 9" id="KW-0812">Transmembrane</keyword>
<dbReference type="InterPro" id="IPR024041">
    <property type="entry name" value="NH4_transpt_AmtB-like_dom"/>
</dbReference>
<evidence type="ECO:0000256" key="5">
    <source>
        <dbReference type="ARBA" id="ARBA00022692"/>
    </source>
</evidence>
<dbReference type="InterPro" id="IPR029020">
    <property type="entry name" value="Ammonium/urea_transptr"/>
</dbReference>
<feature type="domain" description="Ammonium transporter AmtB-like" evidence="10">
    <location>
        <begin position="52"/>
        <end position="448"/>
    </location>
</feature>
<gene>
    <name evidence="11" type="ORF">MNBD_NITROSPIRAE02-566</name>
</gene>
<organism evidence="11">
    <name type="scientific">hydrothermal vent metagenome</name>
    <dbReference type="NCBI Taxonomy" id="652676"/>
    <lineage>
        <taxon>unclassified sequences</taxon>
        <taxon>metagenomes</taxon>
        <taxon>ecological metagenomes</taxon>
    </lineage>
</organism>
<keyword evidence="6 9" id="KW-1133">Transmembrane helix</keyword>
<dbReference type="GO" id="GO:0008519">
    <property type="term" value="F:ammonium channel activity"/>
    <property type="evidence" value="ECO:0007669"/>
    <property type="project" value="InterPro"/>
</dbReference>
<feature type="transmembrane region" description="Helical" evidence="9">
    <location>
        <begin position="21"/>
        <end position="40"/>
    </location>
</feature>
<dbReference type="InterPro" id="IPR018047">
    <property type="entry name" value="Ammonium_transpt_CS"/>
</dbReference>
<keyword evidence="7 9" id="KW-0472">Membrane</keyword>
<keyword evidence="8" id="KW-0924">Ammonia transport</keyword>
<feature type="transmembrane region" description="Helical" evidence="9">
    <location>
        <begin position="170"/>
        <end position="191"/>
    </location>
</feature>
<feature type="transmembrane region" description="Helical" evidence="9">
    <location>
        <begin position="326"/>
        <end position="345"/>
    </location>
</feature>
<dbReference type="GO" id="GO:0005886">
    <property type="term" value="C:plasma membrane"/>
    <property type="evidence" value="ECO:0007669"/>
    <property type="project" value="UniProtKB-SubCell"/>
</dbReference>
<keyword evidence="3" id="KW-0813">Transport</keyword>
<reference evidence="11" key="1">
    <citation type="submission" date="2018-06" db="EMBL/GenBank/DDBJ databases">
        <authorList>
            <person name="Zhirakovskaya E."/>
        </authorList>
    </citation>
    <scope>NUCLEOTIDE SEQUENCE</scope>
</reference>
<dbReference type="PROSITE" id="PS51257">
    <property type="entry name" value="PROKAR_LIPOPROTEIN"/>
    <property type="match status" value="1"/>
</dbReference>
<sequence>MMKKEDSGVGIPGSLINGKMFLIAVFTGFLVFLSCNSAFAGEAAGIDTGDTAWLLISTALVMLMTPGLAFFYGGMVRSKNVLGTLMHSFIILCIVSIVWVLWGYTLAFGPDIGGFIGGLKWLGLQGVGQEPAPLAPTVPHLAFMMFQGMFAVITPALITGAFAERMKFSALVIFTVLWATLVYSPVCHWVWGGGWIGTKLGALDFAGGTVVHINSAIAAITAAVIVGKRKGYLEEAIMPHNLPMTILGAALLWFGWFGFNAGSALTAGGLASLAFVTTNTAAAAAAMSWALTEWGYRGKPTAFGAVSGAVAGLVAITPAAGFVSPMSAILIGLGAGIFCYLAVNVRPKIGYDDSLDVLGIHGVGGLWGALATGLFASTAVNSGGADGLFFGNPSLFKAQVIASAATILYSGIVTLIILKVIDWTVGLRVKEEEEVVGLDLSQHGETGYNL</sequence>
<evidence type="ECO:0000256" key="8">
    <source>
        <dbReference type="ARBA" id="ARBA00023177"/>
    </source>
</evidence>
<name>A0A3B1D712_9ZZZZ</name>
<dbReference type="PANTHER" id="PTHR43029">
    <property type="entry name" value="AMMONIUM TRANSPORTER MEP2"/>
    <property type="match status" value="1"/>
</dbReference>
<dbReference type="EMBL" id="UOGH01000263">
    <property type="protein sequence ID" value="VAX32613.1"/>
    <property type="molecule type" value="Genomic_DNA"/>
</dbReference>
<evidence type="ECO:0000256" key="9">
    <source>
        <dbReference type="SAM" id="Phobius"/>
    </source>
</evidence>
<evidence type="ECO:0000256" key="3">
    <source>
        <dbReference type="ARBA" id="ARBA00022448"/>
    </source>
</evidence>
<evidence type="ECO:0000259" key="10">
    <source>
        <dbReference type="Pfam" id="PF00909"/>
    </source>
</evidence>
<feature type="transmembrane region" description="Helical" evidence="9">
    <location>
        <begin position="238"/>
        <end position="259"/>
    </location>
</feature>
<evidence type="ECO:0000313" key="11">
    <source>
        <dbReference type="EMBL" id="VAX32613.1"/>
    </source>
</evidence>
<comment type="subcellular location">
    <subcellularLocation>
        <location evidence="1">Cell membrane</location>
        <topology evidence="1">Multi-pass membrane protein</topology>
    </subcellularLocation>
</comment>
<keyword evidence="4" id="KW-1003">Cell membrane</keyword>
<dbReference type="Pfam" id="PF00909">
    <property type="entry name" value="Ammonium_transp"/>
    <property type="match status" value="1"/>
</dbReference>
<protein>
    <submittedName>
        <fullName evidence="11">Ammonium transporter</fullName>
    </submittedName>
</protein>
<dbReference type="PROSITE" id="PS01219">
    <property type="entry name" value="AMMONIUM_TRANSP"/>
    <property type="match status" value="1"/>
</dbReference>
<feature type="transmembrane region" description="Helical" evidence="9">
    <location>
        <begin position="400"/>
        <end position="421"/>
    </location>
</feature>
<dbReference type="AlphaFoldDB" id="A0A3B1D712"/>
<feature type="transmembrane region" description="Helical" evidence="9">
    <location>
        <begin position="84"/>
        <end position="102"/>
    </location>
</feature>
<feature type="transmembrane region" description="Helical" evidence="9">
    <location>
        <begin position="141"/>
        <end position="163"/>
    </location>
</feature>
<evidence type="ECO:0000256" key="1">
    <source>
        <dbReference type="ARBA" id="ARBA00004651"/>
    </source>
</evidence>
<accession>A0A3B1D712</accession>
<evidence type="ECO:0000256" key="4">
    <source>
        <dbReference type="ARBA" id="ARBA00022475"/>
    </source>
</evidence>
<feature type="transmembrane region" description="Helical" evidence="9">
    <location>
        <begin position="357"/>
        <end position="380"/>
    </location>
</feature>